<dbReference type="EMBL" id="CP043505">
    <property type="protein sequence ID" value="QEO13352.1"/>
    <property type="molecule type" value="Genomic_DNA"/>
</dbReference>
<dbReference type="RefSeq" id="WP_149159376.1">
    <property type="nucleotide sequence ID" value="NZ_CP043505.1"/>
</dbReference>
<protein>
    <submittedName>
        <fullName evidence="2">Uncharacterized protein</fullName>
    </submittedName>
</protein>
<dbReference type="KEGG" id="ail:FLP10_02170"/>
<evidence type="ECO:0000256" key="1">
    <source>
        <dbReference type="SAM" id="MobiDB-lite"/>
    </source>
</evidence>
<gene>
    <name evidence="2" type="ORF">FLP10_02170</name>
</gene>
<reference evidence="2 3" key="1">
    <citation type="submission" date="2019-09" db="EMBL/GenBank/DDBJ databases">
        <title>Genome sequencing of strain KACC 19306.</title>
        <authorList>
            <person name="Heo J."/>
            <person name="Kim S.-J."/>
            <person name="Kim J.-S."/>
            <person name="Hong S.-B."/>
            <person name="Kwon S.-W."/>
        </authorList>
    </citation>
    <scope>NUCLEOTIDE SEQUENCE [LARGE SCALE GENOMIC DNA]</scope>
    <source>
        <strain evidence="2 3">KACC 19306</strain>
    </source>
</reference>
<accession>A0A5C1YEZ1</accession>
<dbReference type="AlphaFoldDB" id="A0A5C1YEZ1"/>
<organism evidence="2 3">
    <name type="scientific">Agromyces intestinalis</name>
    <dbReference type="NCBI Taxonomy" id="2592652"/>
    <lineage>
        <taxon>Bacteria</taxon>
        <taxon>Bacillati</taxon>
        <taxon>Actinomycetota</taxon>
        <taxon>Actinomycetes</taxon>
        <taxon>Micrococcales</taxon>
        <taxon>Microbacteriaceae</taxon>
        <taxon>Agromyces</taxon>
    </lineage>
</organism>
<sequence length="200" mass="21734">MVDQHRHEVGREDVERVAFVSVGNEEPEPPVEVVLEREAPGAGECRGPAREETAVLRPVEHEVRQGCFEFEREVGPPGGGALLARAGRVLGDAGIDVTPRLGAEPVHDAIDRIVLVQEARQPPHGASGRVPIAVRLGDALDSESAVERPVDDRPVRGEEPADDDEDPHDRPEAERRERVEADHAQQDPEAEHRASPGRSG</sequence>
<name>A0A5C1YEZ1_9MICO</name>
<evidence type="ECO:0000313" key="2">
    <source>
        <dbReference type="EMBL" id="QEO13352.1"/>
    </source>
</evidence>
<keyword evidence="3" id="KW-1185">Reference proteome</keyword>
<feature type="region of interest" description="Disordered" evidence="1">
    <location>
        <begin position="139"/>
        <end position="200"/>
    </location>
</feature>
<evidence type="ECO:0000313" key="3">
    <source>
        <dbReference type="Proteomes" id="UP000324678"/>
    </source>
</evidence>
<dbReference type="Proteomes" id="UP000324678">
    <property type="component" value="Chromosome"/>
</dbReference>
<feature type="compositionally biased region" description="Basic and acidic residues" evidence="1">
    <location>
        <begin position="145"/>
        <end position="159"/>
    </location>
</feature>
<feature type="compositionally biased region" description="Basic and acidic residues" evidence="1">
    <location>
        <begin position="167"/>
        <end position="194"/>
    </location>
</feature>
<proteinExistence type="predicted"/>